<accession>A0ABN8NTM6</accession>
<dbReference type="PANTHER" id="PTHR43353:SF5">
    <property type="entry name" value="SUCCINATE-SEMIALDEHYDE DEHYDROGENASE, MITOCHONDRIAL"/>
    <property type="match status" value="1"/>
</dbReference>
<dbReference type="InterPro" id="IPR050740">
    <property type="entry name" value="Aldehyde_DH_Superfamily"/>
</dbReference>
<dbReference type="PROSITE" id="PS00687">
    <property type="entry name" value="ALDEHYDE_DEHYDR_GLU"/>
    <property type="match status" value="1"/>
</dbReference>
<dbReference type="NCBIfam" id="TIGR01780">
    <property type="entry name" value="SSADH"/>
    <property type="match status" value="1"/>
</dbReference>
<evidence type="ECO:0000256" key="7">
    <source>
        <dbReference type="RuleBase" id="RU365091"/>
    </source>
</evidence>
<dbReference type="InterPro" id="IPR016161">
    <property type="entry name" value="Ald_DH/histidinol_DH"/>
</dbReference>
<dbReference type="Gene3D" id="3.40.309.10">
    <property type="entry name" value="Aldehyde Dehydrogenase, Chain A, domain 2"/>
    <property type="match status" value="1"/>
</dbReference>
<dbReference type="InterPro" id="IPR016162">
    <property type="entry name" value="Ald_DH_N"/>
</dbReference>
<feature type="domain" description="Aldehyde dehydrogenase" evidence="8">
    <location>
        <begin position="46"/>
        <end position="503"/>
    </location>
</feature>
<dbReference type="PANTHER" id="PTHR43353">
    <property type="entry name" value="SUCCINATE-SEMIALDEHYDE DEHYDROGENASE, MITOCHONDRIAL"/>
    <property type="match status" value="1"/>
</dbReference>
<dbReference type="CDD" id="cd07103">
    <property type="entry name" value="ALDH_F5_SSADH_GabD"/>
    <property type="match status" value="1"/>
</dbReference>
<evidence type="ECO:0000256" key="4">
    <source>
        <dbReference type="ARBA" id="ARBA00023002"/>
    </source>
</evidence>
<comment type="function">
    <text evidence="1">Catalyzes one step in the degradation of the inhibitory neurotransmitter gamma-aminobutyric acid (GABA).</text>
</comment>
<reference evidence="9 10" key="1">
    <citation type="submission" date="2022-05" db="EMBL/GenBank/DDBJ databases">
        <authorList>
            <consortium name="Genoscope - CEA"/>
            <person name="William W."/>
        </authorList>
    </citation>
    <scope>NUCLEOTIDE SEQUENCE [LARGE SCALE GENOMIC DNA]</scope>
</reference>
<proteinExistence type="inferred from homology"/>
<dbReference type="EC" id="1.2.1.24" evidence="7"/>
<evidence type="ECO:0000313" key="9">
    <source>
        <dbReference type="EMBL" id="CAH3117829.1"/>
    </source>
</evidence>
<keyword evidence="10" id="KW-1185">Reference proteome</keyword>
<protein>
    <recommendedName>
        <fullName evidence="7">Succinate-semialdehyde dehydrogenase</fullName>
        <ecNumber evidence="7">1.2.1.24</ecNumber>
    </recommendedName>
</protein>
<dbReference type="EMBL" id="CALNXK010000031">
    <property type="protein sequence ID" value="CAH3117829.1"/>
    <property type="molecule type" value="Genomic_DNA"/>
</dbReference>
<dbReference type="Proteomes" id="UP001159405">
    <property type="component" value="Unassembled WGS sequence"/>
</dbReference>
<dbReference type="InterPro" id="IPR016163">
    <property type="entry name" value="Ald_DH_C"/>
</dbReference>
<evidence type="ECO:0000256" key="5">
    <source>
        <dbReference type="PROSITE-ProRule" id="PRU10007"/>
    </source>
</evidence>
<comment type="subunit">
    <text evidence="7">Homotetramer.</text>
</comment>
<evidence type="ECO:0000256" key="2">
    <source>
        <dbReference type="ARBA" id="ARBA00005176"/>
    </source>
</evidence>
<organism evidence="9 10">
    <name type="scientific">Porites lobata</name>
    <dbReference type="NCBI Taxonomy" id="104759"/>
    <lineage>
        <taxon>Eukaryota</taxon>
        <taxon>Metazoa</taxon>
        <taxon>Cnidaria</taxon>
        <taxon>Anthozoa</taxon>
        <taxon>Hexacorallia</taxon>
        <taxon>Scleractinia</taxon>
        <taxon>Fungiina</taxon>
        <taxon>Poritidae</taxon>
        <taxon>Porites</taxon>
    </lineage>
</organism>
<dbReference type="Pfam" id="PF00171">
    <property type="entry name" value="Aldedh"/>
    <property type="match status" value="1"/>
</dbReference>
<dbReference type="SUPFAM" id="SSF53720">
    <property type="entry name" value="ALDH-like"/>
    <property type="match status" value="1"/>
</dbReference>
<evidence type="ECO:0000259" key="8">
    <source>
        <dbReference type="Pfam" id="PF00171"/>
    </source>
</evidence>
<comment type="catalytic activity">
    <reaction evidence="7">
        <text>succinate semialdehyde + NAD(+) + H2O = succinate + NADH + 2 H(+)</text>
        <dbReference type="Rhea" id="RHEA:13217"/>
        <dbReference type="ChEBI" id="CHEBI:15377"/>
        <dbReference type="ChEBI" id="CHEBI:15378"/>
        <dbReference type="ChEBI" id="CHEBI:30031"/>
        <dbReference type="ChEBI" id="CHEBI:57540"/>
        <dbReference type="ChEBI" id="CHEBI:57706"/>
        <dbReference type="ChEBI" id="CHEBI:57945"/>
        <dbReference type="EC" id="1.2.1.24"/>
    </reaction>
</comment>
<comment type="caution">
    <text evidence="9">The sequence shown here is derived from an EMBL/GenBank/DDBJ whole genome shotgun (WGS) entry which is preliminary data.</text>
</comment>
<evidence type="ECO:0000256" key="3">
    <source>
        <dbReference type="ARBA" id="ARBA00009986"/>
    </source>
</evidence>
<sequence length="509" mass="55402">MIIGIHGKMVLRILRVRLPLMTVQFTRGMALFRSSGYIGGKWKDCDAKFPVYNPATGEEIGKVANMGRSDAEEAVIQAYNAFKSWKNVTTNERSQKLRNWYNLILQHEEELAKLLTTEQGKPLFEAKGEVKYAATYAEWFAEEAKRVCGDVIPSPSPSRRLFVLKQPVGVAALWTPWNFPIAMITRKGSAALAAGCTVIIKPSEETPYTALALQKLAEDAGFPPGVVNTVPCSRDNVDEVTDAILGSDLVAKLSFTGSTFTGKLLMSKCVDPIKRVSLELGGNAPFIVFDSANIPEAIKGAIGAKFRHTAQTCICANRILVQDKIYDEFASQFAEAVDKQLCVGNGLDPSSTQGPLINQKAVEKVESHVQDAIAKGAKCLRGGQRHALGGNFFEPTVLTEVTRDMLVCHQETFGPVAPLIRFKSEDEAVTIANDTSAGLAGYFYSQDLSQIWRVAEAMEVGMVGVNEGIISSEVAPFGGWKQSGLGREGSKYGIEDFLELKYVCLGGIN</sequence>
<dbReference type="InterPro" id="IPR010102">
    <property type="entry name" value="Succ_semiAld_DH"/>
</dbReference>
<keyword evidence="4 6" id="KW-0560">Oxidoreductase</keyword>
<keyword evidence="7" id="KW-0520">NAD</keyword>
<feature type="active site" evidence="5">
    <location>
        <position position="279"/>
    </location>
</feature>
<comment type="subcellular location">
    <subcellularLocation>
        <location evidence="7">Mitochondrion</location>
    </subcellularLocation>
</comment>
<keyword evidence="7" id="KW-0496">Mitochondrion</keyword>
<evidence type="ECO:0000313" key="10">
    <source>
        <dbReference type="Proteomes" id="UP001159405"/>
    </source>
</evidence>
<evidence type="ECO:0000256" key="6">
    <source>
        <dbReference type="RuleBase" id="RU003345"/>
    </source>
</evidence>
<dbReference type="Gene3D" id="3.40.605.10">
    <property type="entry name" value="Aldehyde Dehydrogenase, Chain A, domain 1"/>
    <property type="match status" value="1"/>
</dbReference>
<comment type="similarity">
    <text evidence="3 6">Belongs to the aldehyde dehydrogenase family.</text>
</comment>
<gene>
    <name evidence="9" type="ORF">PLOB_00026103</name>
</gene>
<dbReference type="InterPro" id="IPR029510">
    <property type="entry name" value="Ald_DH_CS_GLU"/>
</dbReference>
<dbReference type="InterPro" id="IPR015590">
    <property type="entry name" value="Aldehyde_DH_dom"/>
</dbReference>
<comment type="pathway">
    <text evidence="2 7">Amino-acid degradation; 4-aminobutanoate degradation.</text>
</comment>
<evidence type="ECO:0000256" key="1">
    <source>
        <dbReference type="ARBA" id="ARBA00003743"/>
    </source>
</evidence>
<name>A0ABN8NTM6_9CNID</name>